<dbReference type="EMBL" id="AICP01000039">
    <property type="protein sequence ID" value="EID21781.1"/>
    <property type="molecule type" value="Genomic_DNA"/>
</dbReference>
<dbReference type="AlphaFoldDB" id="I0SEH8"/>
<dbReference type="RefSeq" id="WP_003035777.1">
    <property type="nucleotide sequence ID" value="NZ_AICP01000039.1"/>
</dbReference>
<dbReference type="InterPro" id="IPR005097">
    <property type="entry name" value="Sacchrp_dh_NADP-bd"/>
</dbReference>
<accession>I0SEH8</accession>
<evidence type="ECO:0000313" key="2">
    <source>
        <dbReference type="EMBL" id="EID21781.1"/>
    </source>
</evidence>
<gene>
    <name evidence="2" type="ORF">HMPREF1043_1771</name>
</gene>
<feature type="domain" description="Saccharopine dehydrogenase NADP binding" evidence="1">
    <location>
        <begin position="5"/>
        <end position="98"/>
    </location>
</feature>
<dbReference type="InterPro" id="IPR036291">
    <property type="entry name" value="NAD(P)-bd_dom_sf"/>
</dbReference>
<reference evidence="2 3" key="1">
    <citation type="submission" date="2012-01" db="EMBL/GenBank/DDBJ databases">
        <authorList>
            <person name="Harkins D.M."/>
            <person name="Madupu R."/>
            <person name="Durkin A.S."/>
            <person name="Torralba M."/>
            <person name="Methe B."/>
            <person name="Sutton G.G."/>
            <person name="Nelson K.E."/>
        </authorList>
    </citation>
    <scope>NUCLEOTIDE SEQUENCE [LARGE SCALE GENOMIC DNA]</scope>
    <source>
        <strain evidence="2 3">CCUG 39159</strain>
    </source>
</reference>
<keyword evidence="3" id="KW-1185">Reference proteome</keyword>
<dbReference type="Proteomes" id="UP000003245">
    <property type="component" value="Unassembled WGS sequence"/>
</dbReference>
<proteinExistence type="predicted"/>
<dbReference type="Gene3D" id="3.40.50.720">
    <property type="entry name" value="NAD(P)-binding Rossmann-like Domain"/>
    <property type="match status" value="1"/>
</dbReference>
<dbReference type="SUPFAM" id="SSF51735">
    <property type="entry name" value="NAD(P)-binding Rossmann-fold domains"/>
    <property type="match status" value="1"/>
</dbReference>
<organism evidence="2 3">
    <name type="scientific">Streptococcus anginosus subsp. whileyi CCUG 39159</name>
    <dbReference type="NCBI Taxonomy" id="1095729"/>
    <lineage>
        <taxon>Bacteria</taxon>
        <taxon>Bacillati</taxon>
        <taxon>Bacillota</taxon>
        <taxon>Bacilli</taxon>
        <taxon>Lactobacillales</taxon>
        <taxon>Streptococcaceae</taxon>
        <taxon>Streptococcus</taxon>
        <taxon>Streptococcus anginosus group</taxon>
    </lineage>
</organism>
<protein>
    <submittedName>
        <fullName evidence="2">Semialdehyde dehydrogenase, NAD-binding domain protein</fullName>
    </submittedName>
</protein>
<dbReference type="PANTHER" id="PTHR43781:SF1">
    <property type="entry name" value="SACCHAROPINE DEHYDROGENASE"/>
    <property type="match status" value="1"/>
</dbReference>
<comment type="caution">
    <text evidence="2">The sequence shown here is derived from an EMBL/GenBank/DDBJ whole genome shotgun (WGS) entry which is preliminary data.</text>
</comment>
<dbReference type="Pfam" id="PF03435">
    <property type="entry name" value="Sacchrp_dh_NADP"/>
    <property type="match status" value="1"/>
</dbReference>
<evidence type="ECO:0000259" key="1">
    <source>
        <dbReference type="Pfam" id="PF03435"/>
    </source>
</evidence>
<name>I0SEH8_STRAP</name>
<dbReference type="PATRIC" id="fig|1095729.3.peg.1035"/>
<evidence type="ECO:0000313" key="3">
    <source>
        <dbReference type="Proteomes" id="UP000003245"/>
    </source>
</evidence>
<sequence length="360" mass="40879">MKKVIGILGGSGQIGKRCIAILKKNNNYSILASYNKNYVSNDTNCKYVNLDVGNIEALKNFVERCDIVLNCAGASYINGEMIARVASDVGVPYIDPSGESFLEDRLEDISNENIFILSAGYFPGLSGLMLEYAAKYFDKPLSIDGFNISKEVPSYSAVEDFILTNLSGFGRSLSSYLDGEIINNECRKNELYREKNYEMYNYLTNEIVRIAKRYNLKQANWYNCSFSERILAKMQGVVHKVRKSDCRYYKNDIEEIITYFKNEVGNDETFSYLKICGKGMIDGKISSVEVNIDSKISSEMSAIVMCYTAISALENNLKNGIYYAMDVLDINRIINDIDDLNINLSIREFIEEEEYYEGEL</sequence>
<dbReference type="PANTHER" id="PTHR43781">
    <property type="entry name" value="SACCHAROPINE DEHYDROGENASE"/>
    <property type="match status" value="1"/>
</dbReference>